<protein>
    <submittedName>
        <fullName evidence="2">Ribonuclease inhibitor</fullName>
    </submittedName>
</protein>
<dbReference type="Pfam" id="PF09004">
    <property type="entry name" value="ALKBH8_N"/>
    <property type="match status" value="1"/>
</dbReference>
<reference evidence="2 3" key="1">
    <citation type="submission" date="2022-01" db="EMBL/GenBank/DDBJ databases">
        <title>A high-quality chromosome-level genome assembly of rohu carp, Labeo rohita.</title>
        <authorList>
            <person name="Arick M.A. II"/>
            <person name="Hsu C.-Y."/>
            <person name="Magbanua Z."/>
            <person name="Pechanova O."/>
            <person name="Grover C."/>
            <person name="Miller E."/>
            <person name="Thrash A."/>
            <person name="Ezzel L."/>
            <person name="Alam S."/>
            <person name="Benzie J."/>
            <person name="Hamilton M."/>
            <person name="Karsi A."/>
            <person name="Lawrence M.L."/>
            <person name="Peterson D.G."/>
        </authorList>
    </citation>
    <scope>NUCLEOTIDE SEQUENCE [LARGE SCALE GENOMIC DNA]</scope>
    <source>
        <strain evidence="3">BAU-BD-2019</strain>
        <tissue evidence="2">Blood</tissue>
    </source>
</reference>
<dbReference type="EMBL" id="JACTAM010002126">
    <property type="protein sequence ID" value="KAI2645814.1"/>
    <property type="molecule type" value="Genomic_DNA"/>
</dbReference>
<dbReference type="SUPFAM" id="SSF56672">
    <property type="entry name" value="DNA/RNA polymerases"/>
    <property type="match status" value="1"/>
</dbReference>
<dbReference type="InterPro" id="IPR000477">
    <property type="entry name" value="RT_dom"/>
</dbReference>
<evidence type="ECO:0000259" key="1">
    <source>
        <dbReference type="PROSITE" id="PS50878"/>
    </source>
</evidence>
<accession>A0ABQ8L614</accession>
<dbReference type="SMART" id="SM00368">
    <property type="entry name" value="LRR_RI"/>
    <property type="match status" value="4"/>
</dbReference>
<dbReference type="SUPFAM" id="SSF52047">
    <property type="entry name" value="RNI-like"/>
    <property type="match status" value="1"/>
</dbReference>
<name>A0ABQ8L614_LABRO</name>
<gene>
    <name evidence="2" type="ORF">H4Q32_027084</name>
</gene>
<keyword evidence="3" id="KW-1185">Reference proteome</keyword>
<dbReference type="PANTHER" id="PTHR47510:SF3">
    <property type="entry name" value="ENDO_EXONUCLEASE_PHOSPHATASE DOMAIN-CONTAINING PROTEIN"/>
    <property type="match status" value="1"/>
</dbReference>
<dbReference type="InterPro" id="IPR015095">
    <property type="entry name" value="AlkB_hom8_N"/>
</dbReference>
<dbReference type="Proteomes" id="UP000830375">
    <property type="component" value="Unassembled WGS sequence"/>
</dbReference>
<dbReference type="PROSITE" id="PS50878">
    <property type="entry name" value="RT_POL"/>
    <property type="match status" value="1"/>
</dbReference>
<feature type="domain" description="Reverse transcriptase" evidence="1">
    <location>
        <begin position="312"/>
        <end position="561"/>
    </location>
</feature>
<organism evidence="2 3">
    <name type="scientific">Labeo rohita</name>
    <name type="common">Indian major carp</name>
    <name type="synonym">Cyprinus rohita</name>
    <dbReference type="NCBI Taxonomy" id="84645"/>
    <lineage>
        <taxon>Eukaryota</taxon>
        <taxon>Metazoa</taxon>
        <taxon>Chordata</taxon>
        <taxon>Craniata</taxon>
        <taxon>Vertebrata</taxon>
        <taxon>Euteleostomi</taxon>
        <taxon>Actinopterygii</taxon>
        <taxon>Neopterygii</taxon>
        <taxon>Teleostei</taxon>
        <taxon>Ostariophysi</taxon>
        <taxon>Cypriniformes</taxon>
        <taxon>Cyprinidae</taxon>
        <taxon>Labeoninae</taxon>
        <taxon>Labeonini</taxon>
        <taxon>Labeo</taxon>
    </lineage>
</organism>
<evidence type="ECO:0000313" key="2">
    <source>
        <dbReference type="EMBL" id="KAI2645814.1"/>
    </source>
</evidence>
<dbReference type="Pfam" id="PF00078">
    <property type="entry name" value="RVT_1"/>
    <property type="match status" value="1"/>
</dbReference>
<dbReference type="Gene3D" id="3.80.10.10">
    <property type="entry name" value="Ribonuclease Inhibitor"/>
    <property type="match status" value="1"/>
</dbReference>
<dbReference type="InterPro" id="IPR032675">
    <property type="entry name" value="LRR_dom_sf"/>
</dbReference>
<evidence type="ECO:0000313" key="3">
    <source>
        <dbReference type="Proteomes" id="UP000830375"/>
    </source>
</evidence>
<dbReference type="InterPro" id="IPR043502">
    <property type="entry name" value="DNA/RNA_pol_sf"/>
</dbReference>
<sequence>MEDVESVSGCGITQKGCAALISALRSNPSHLRELDLTRNTPGDAGVKLLSALLEDPHCKLEKLQLIYCSIGEEGCAALISALRSNPSHLKELDLSYNTPGDSGVNLISALLEDPHCKLEKLWWEFDNSACSAQRSDLIIIQSVWNDMKKQNKLRQTKSRRTVTKTPGCFKKPTCKAEDWMMMRLDQCEALAVAKEDAYRKGDRVLYNQARNTLNEEIRVAKRTYAKRLEDHFTSNDPASVWKGLKAITNYKTRSPSTEVNQQLAEDLNEFYCRFETPHTRSDHLLTQLLTPPTNPFSPPPALQISEEDIFNRSLELCEVPSCYKCSTIIPVPKKPKITGLNDCRPVALTSVIMKSLEKLVLAYLKDITGPLLDSLQFAYRANRSVNDAVNMGLHFILQHLDKPGTYVRILFVDFSSGFNTIIPTLLQTKLNQLSVPSSISQWITIFLTGRQQLVRMGTLMSSSCTTNTGIPQGCVLSPLLFSLYTNDCTSKDPSVKLLKFADDTTLIGPHSGCLNNLELNTLKTVEMIIDLRRNPPALPPLSIMDSIVAAVETFKFLRSIISRDPKWDTHIDSIAKKAQQRLYFLQQLRKFNLPQELLKWFYSAVIESVLCTSLTVWFGSATESDTRRLQRTVRTAERIIGAPLPTRQELYTSRVRTRA</sequence>
<dbReference type="InterPro" id="IPR001611">
    <property type="entry name" value="Leu-rich_rpt"/>
</dbReference>
<proteinExistence type="predicted"/>
<comment type="caution">
    <text evidence="2">The sequence shown here is derived from an EMBL/GenBank/DDBJ whole genome shotgun (WGS) entry which is preliminary data.</text>
</comment>
<dbReference type="CDD" id="cd01650">
    <property type="entry name" value="RT_nLTR_like"/>
    <property type="match status" value="1"/>
</dbReference>
<dbReference type="PANTHER" id="PTHR47510">
    <property type="entry name" value="REVERSE TRANSCRIPTASE DOMAIN-CONTAINING PROTEIN"/>
    <property type="match status" value="1"/>
</dbReference>
<dbReference type="Pfam" id="PF13516">
    <property type="entry name" value="LRR_6"/>
    <property type="match status" value="2"/>
</dbReference>